<sequence>INFILKTRSETMKMHSYTLLIFVSASGTDCEELIQLMKLVGFGHWLGLGFGFRCGPTLNPIDVSPIDVVLAANGKACRSKLGDSLTPGEAVARLKVSRSNLVVLLHAGAHLLCEIVCPGKANVASLGRGAVVHLLVHAILRALEVVVELVVRRLVALPNKGVLDLRSSLIFVVEGGRPVGGSEELGLLRLGAAVLHAVEERLLRLDDGRVVLREALRVGRLATVFLKNGVAGLEAGVHLVDSLLATDR</sequence>
<evidence type="ECO:0000313" key="1">
    <source>
        <dbReference type="EMBL" id="GMT25160.1"/>
    </source>
</evidence>
<feature type="non-terminal residue" evidence="1">
    <location>
        <position position="248"/>
    </location>
</feature>
<dbReference type="AlphaFoldDB" id="A0AAV5W023"/>
<dbReference type="EMBL" id="BTSY01000004">
    <property type="protein sequence ID" value="GMT25160.1"/>
    <property type="molecule type" value="Genomic_DNA"/>
</dbReference>
<dbReference type="Proteomes" id="UP001432322">
    <property type="component" value="Unassembled WGS sequence"/>
</dbReference>
<reference evidence="1" key="1">
    <citation type="submission" date="2023-10" db="EMBL/GenBank/DDBJ databases">
        <title>Genome assembly of Pristionchus species.</title>
        <authorList>
            <person name="Yoshida K."/>
            <person name="Sommer R.J."/>
        </authorList>
    </citation>
    <scope>NUCLEOTIDE SEQUENCE</scope>
    <source>
        <strain evidence="1">RS5133</strain>
    </source>
</reference>
<feature type="non-terminal residue" evidence="1">
    <location>
        <position position="1"/>
    </location>
</feature>
<protein>
    <submittedName>
        <fullName evidence="1">Uncharacterized protein</fullName>
    </submittedName>
</protein>
<keyword evidence="2" id="KW-1185">Reference proteome</keyword>
<gene>
    <name evidence="1" type="ORF">PFISCL1PPCAC_16457</name>
</gene>
<organism evidence="1 2">
    <name type="scientific">Pristionchus fissidentatus</name>
    <dbReference type="NCBI Taxonomy" id="1538716"/>
    <lineage>
        <taxon>Eukaryota</taxon>
        <taxon>Metazoa</taxon>
        <taxon>Ecdysozoa</taxon>
        <taxon>Nematoda</taxon>
        <taxon>Chromadorea</taxon>
        <taxon>Rhabditida</taxon>
        <taxon>Rhabditina</taxon>
        <taxon>Diplogasteromorpha</taxon>
        <taxon>Diplogasteroidea</taxon>
        <taxon>Neodiplogasteridae</taxon>
        <taxon>Pristionchus</taxon>
    </lineage>
</organism>
<proteinExistence type="predicted"/>
<comment type="caution">
    <text evidence="1">The sequence shown here is derived from an EMBL/GenBank/DDBJ whole genome shotgun (WGS) entry which is preliminary data.</text>
</comment>
<evidence type="ECO:0000313" key="2">
    <source>
        <dbReference type="Proteomes" id="UP001432322"/>
    </source>
</evidence>
<name>A0AAV5W023_9BILA</name>
<accession>A0AAV5W023</accession>